<comment type="caution">
    <text evidence="2">The sequence shown here is derived from an EMBL/GenBank/DDBJ whole genome shotgun (WGS) entry which is preliminary data.</text>
</comment>
<dbReference type="Gene3D" id="3.30.750.24">
    <property type="entry name" value="STAS domain"/>
    <property type="match status" value="1"/>
</dbReference>
<keyword evidence="3" id="KW-1185">Reference proteome</keyword>
<dbReference type="PROSITE" id="PS50801">
    <property type="entry name" value="STAS"/>
    <property type="match status" value="1"/>
</dbReference>
<accession>A0ABS4YIQ6</accession>
<dbReference type="InterPro" id="IPR002645">
    <property type="entry name" value="STAS_dom"/>
</dbReference>
<evidence type="ECO:0000313" key="2">
    <source>
        <dbReference type="EMBL" id="MBP2408671.1"/>
    </source>
</evidence>
<name>A0ABS4YIQ6_9MICO</name>
<dbReference type="Proteomes" id="UP000698222">
    <property type="component" value="Unassembled WGS sequence"/>
</dbReference>
<dbReference type="EMBL" id="JAGIOC010000001">
    <property type="protein sequence ID" value="MBP2408671.1"/>
    <property type="molecule type" value="Genomic_DNA"/>
</dbReference>
<gene>
    <name evidence="2" type="ORF">JOF44_001574</name>
</gene>
<dbReference type="InterPro" id="IPR036513">
    <property type="entry name" value="STAS_dom_sf"/>
</dbReference>
<feature type="domain" description="STAS" evidence="1">
    <location>
        <begin position="1"/>
        <end position="35"/>
    </location>
</feature>
<sequence>MIIDLAAADIWDASTVASLDAVQSKYSARGKEARI</sequence>
<proteinExistence type="predicted"/>
<evidence type="ECO:0000313" key="3">
    <source>
        <dbReference type="Proteomes" id="UP000698222"/>
    </source>
</evidence>
<reference evidence="2 3" key="1">
    <citation type="submission" date="2021-03" db="EMBL/GenBank/DDBJ databases">
        <title>Sequencing the genomes of 1000 actinobacteria strains.</title>
        <authorList>
            <person name="Klenk H.-P."/>
        </authorList>
    </citation>
    <scope>NUCLEOTIDE SEQUENCE [LARGE SCALE GENOMIC DNA]</scope>
    <source>
        <strain evidence="2 3">DSM 14564</strain>
    </source>
</reference>
<protein>
    <submittedName>
        <fullName evidence="2">MFS superfamily sulfate permease-like transporter</fullName>
    </submittedName>
</protein>
<organism evidence="2 3">
    <name type="scientific">Brachybacterium fresconis</name>
    <dbReference type="NCBI Taxonomy" id="173363"/>
    <lineage>
        <taxon>Bacteria</taxon>
        <taxon>Bacillati</taxon>
        <taxon>Actinomycetota</taxon>
        <taxon>Actinomycetes</taxon>
        <taxon>Micrococcales</taxon>
        <taxon>Dermabacteraceae</taxon>
        <taxon>Brachybacterium</taxon>
    </lineage>
</organism>
<evidence type="ECO:0000259" key="1">
    <source>
        <dbReference type="PROSITE" id="PS50801"/>
    </source>
</evidence>